<dbReference type="EMBL" id="KQ085975">
    <property type="protein sequence ID" value="KLO12580.1"/>
    <property type="molecule type" value="Genomic_DNA"/>
</dbReference>
<gene>
    <name evidence="1" type="ORF">SCHPADRAFT_803817</name>
</gene>
<sequence>MTDYKSQGRTMDKVIIDLQSTRTRQSAYVMLSRVRSLDGLLILRPFEPKKLKAEFDPELRSEMSRLN</sequence>
<evidence type="ECO:0000313" key="2">
    <source>
        <dbReference type="Proteomes" id="UP000053477"/>
    </source>
</evidence>
<dbReference type="AlphaFoldDB" id="A0A0H2RKS8"/>
<accession>A0A0H2RKS8</accession>
<protein>
    <submittedName>
        <fullName evidence="1">Uncharacterized protein</fullName>
    </submittedName>
</protein>
<name>A0A0H2RKS8_9AGAM</name>
<organism evidence="1 2">
    <name type="scientific">Schizopora paradoxa</name>
    <dbReference type="NCBI Taxonomy" id="27342"/>
    <lineage>
        <taxon>Eukaryota</taxon>
        <taxon>Fungi</taxon>
        <taxon>Dikarya</taxon>
        <taxon>Basidiomycota</taxon>
        <taxon>Agaricomycotina</taxon>
        <taxon>Agaricomycetes</taxon>
        <taxon>Hymenochaetales</taxon>
        <taxon>Schizoporaceae</taxon>
        <taxon>Schizopora</taxon>
    </lineage>
</organism>
<reference evidence="1 2" key="1">
    <citation type="submission" date="2015-04" db="EMBL/GenBank/DDBJ databases">
        <title>Complete genome sequence of Schizopora paradoxa KUC8140, a cosmopolitan wood degrader in East Asia.</title>
        <authorList>
            <consortium name="DOE Joint Genome Institute"/>
            <person name="Min B."/>
            <person name="Park H."/>
            <person name="Jang Y."/>
            <person name="Kim J.-J."/>
            <person name="Kim K.H."/>
            <person name="Pangilinan J."/>
            <person name="Lipzen A."/>
            <person name="Riley R."/>
            <person name="Grigoriev I.V."/>
            <person name="Spatafora J.W."/>
            <person name="Choi I.-G."/>
        </authorList>
    </citation>
    <scope>NUCLEOTIDE SEQUENCE [LARGE SCALE GENOMIC DNA]</scope>
    <source>
        <strain evidence="1 2">KUC8140</strain>
    </source>
</reference>
<dbReference type="InParanoid" id="A0A0H2RKS8"/>
<feature type="non-terminal residue" evidence="1">
    <location>
        <position position="67"/>
    </location>
</feature>
<dbReference type="OrthoDB" id="432234at2759"/>
<dbReference type="InterPro" id="IPR027417">
    <property type="entry name" value="P-loop_NTPase"/>
</dbReference>
<keyword evidence="2" id="KW-1185">Reference proteome</keyword>
<dbReference type="SUPFAM" id="SSF52540">
    <property type="entry name" value="P-loop containing nucleoside triphosphate hydrolases"/>
    <property type="match status" value="1"/>
</dbReference>
<evidence type="ECO:0000313" key="1">
    <source>
        <dbReference type="EMBL" id="KLO12580.1"/>
    </source>
</evidence>
<proteinExistence type="predicted"/>
<dbReference type="Proteomes" id="UP000053477">
    <property type="component" value="Unassembled WGS sequence"/>
</dbReference>